<gene>
    <name evidence="5" type="ORF">EVOR1521_LOCUS20651</name>
</gene>
<name>A0AA36N8D7_9DINO</name>
<feature type="region of interest" description="Disordered" evidence="4">
    <location>
        <begin position="69"/>
        <end position="99"/>
    </location>
</feature>
<dbReference type="SUPFAM" id="SSF50978">
    <property type="entry name" value="WD40 repeat-like"/>
    <property type="match status" value="1"/>
</dbReference>
<dbReference type="InterPro" id="IPR015943">
    <property type="entry name" value="WD40/YVTN_repeat-like_dom_sf"/>
</dbReference>
<organism evidence="5 6">
    <name type="scientific">Effrenium voratum</name>
    <dbReference type="NCBI Taxonomy" id="2562239"/>
    <lineage>
        <taxon>Eukaryota</taxon>
        <taxon>Sar</taxon>
        <taxon>Alveolata</taxon>
        <taxon>Dinophyceae</taxon>
        <taxon>Suessiales</taxon>
        <taxon>Symbiodiniaceae</taxon>
        <taxon>Effrenium</taxon>
    </lineage>
</organism>
<dbReference type="Proteomes" id="UP001178507">
    <property type="component" value="Unassembled WGS sequence"/>
</dbReference>
<evidence type="ECO:0000313" key="6">
    <source>
        <dbReference type="Proteomes" id="UP001178507"/>
    </source>
</evidence>
<keyword evidence="6" id="KW-1185">Reference proteome</keyword>
<dbReference type="Gene3D" id="2.130.10.10">
    <property type="entry name" value="YVTN repeat-like/Quinoprotein amine dehydrogenase"/>
    <property type="match status" value="2"/>
</dbReference>
<comment type="caution">
    <text evidence="5">The sequence shown here is derived from an EMBL/GenBank/DDBJ whole genome shotgun (WGS) entry which is preliminary data.</text>
</comment>
<dbReference type="AlphaFoldDB" id="A0AA36N8D7"/>
<evidence type="ECO:0000256" key="2">
    <source>
        <dbReference type="ARBA" id="ARBA00022737"/>
    </source>
</evidence>
<feature type="repeat" description="WD" evidence="3">
    <location>
        <begin position="572"/>
        <end position="613"/>
    </location>
</feature>
<evidence type="ECO:0000313" key="5">
    <source>
        <dbReference type="EMBL" id="CAJ1396409.1"/>
    </source>
</evidence>
<dbReference type="PANTHER" id="PTHR19848:SF8">
    <property type="entry name" value="F-BOX AND WD REPEAT DOMAIN CONTAINING 7"/>
    <property type="match status" value="1"/>
</dbReference>
<dbReference type="Pfam" id="PF00400">
    <property type="entry name" value="WD40"/>
    <property type="match status" value="3"/>
</dbReference>
<evidence type="ECO:0000256" key="1">
    <source>
        <dbReference type="ARBA" id="ARBA00022574"/>
    </source>
</evidence>
<dbReference type="PANTHER" id="PTHR19848">
    <property type="entry name" value="WD40 REPEAT PROTEIN"/>
    <property type="match status" value="1"/>
</dbReference>
<feature type="repeat" description="WD" evidence="3">
    <location>
        <begin position="615"/>
        <end position="646"/>
    </location>
</feature>
<keyword evidence="2" id="KW-0677">Repeat</keyword>
<proteinExistence type="predicted"/>
<dbReference type="SMART" id="SM00320">
    <property type="entry name" value="WD40"/>
    <property type="match status" value="6"/>
</dbReference>
<evidence type="ECO:0000256" key="4">
    <source>
        <dbReference type="SAM" id="MobiDB-lite"/>
    </source>
</evidence>
<keyword evidence="1 3" id="KW-0853">WD repeat</keyword>
<dbReference type="PROSITE" id="PS50082">
    <property type="entry name" value="WD_REPEATS_2"/>
    <property type="match status" value="2"/>
</dbReference>
<dbReference type="InterPro" id="IPR036322">
    <property type="entry name" value="WD40_repeat_dom_sf"/>
</dbReference>
<protein>
    <submittedName>
        <fullName evidence="5">Uncharacterized protein</fullName>
    </submittedName>
</protein>
<dbReference type="EMBL" id="CAUJNA010003230">
    <property type="protein sequence ID" value="CAJ1396409.1"/>
    <property type="molecule type" value="Genomic_DNA"/>
</dbReference>
<sequence>MTAMEGELEPLDPAPPAVSQRPWARVAGVSVGALLGVAALTAVAVSSTWRAQPREADLGAETVEFFRRGGDDRRPAKHHHKEQSVDSESESESSSGGSTSCSAVTCAPYGEAKSGDHTCDGDPTSDACINKCCKEVECSSLGSGFCSSLGPDYSERKISFFERGLPQRTGKCRGEADCEDACCQNLCSGFTCPSGTCPSKFPPTKCTKSECQLQCCVQQQKYCGGGFNAYTAACYACESTESYCEAKLGVTRSAVSTKEWNKKAFAAVEAGTVEPGCEISKHYVPTCQSELKYTLTSQFSLHKTSEAVSVNTVAVIPGGFAALSGGDDQQVYEWTIANGGPLHNFSGAASPVLQVAALNDATYFCAASHTEAIVWLLQPRYGEEIQGQSELPMDTREGAPPVGNTGCIGLNTWETVLVGQNNSFAVMWHWKANQAQTMPVDPKLPLTWQISADAGYNVWPAWDVNGDLQAAFVDWRVHLFGLDDGYTRRLQENNTVKPARRLKRAGPASPFLNWFTNLRWGDVPRWYYEPEGWGKVLSLVEVPSNLYVATGYEDGSIRVWYIYNQIIKAVIPKAHIGGVNAMMAAPAGDIIYSGGDDGWIRWWQAADGKPLGQIYVGHAGRITSLAMVPGGGSFYSGHSEGEIYFWATGYKDPLCVLDPEGGQVNSIAVNPAVVGQIVVALSNGHARVYTQR</sequence>
<dbReference type="InterPro" id="IPR001680">
    <property type="entry name" value="WD40_rpt"/>
</dbReference>
<evidence type="ECO:0000256" key="3">
    <source>
        <dbReference type="PROSITE-ProRule" id="PRU00221"/>
    </source>
</evidence>
<accession>A0AA36N8D7</accession>
<reference evidence="5" key="1">
    <citation type="submission" date="2023-08" db="EMBL/GenBank/DDBJ databases">
        <authorList>
            <person name="Chen Y."/>
            <person name="Shah S."/>
            <person name="Dougan E. K."/>
            <person name="Thang M."/>
            <person name="Chan C."/>
        </authorList>
    </citation>
    <scope>NUCLEOTIDE SEQUENCE</scope>
</reference>